<name>A0A7J6WQ15_THATH</name>
<evidence type="ECO:0000313" key="2">
    <source>
        <dbReference type="Proteomes" id="UP000554482"/>
    </source>
</evidence>
<dbReference type="AlphaFoldDB" id="A0A7J6WQ15"/>
<reference evidence="1 2" key="1">
    <citation type="submission" date="2020-06" db="EMBL/GenBank/DDBJ databases">
        <title>Transcriptomic and genomic resources for Thalictrum thalictroides and T. hernandezii: Facilitating candidate gene discovery in an emerging model plant lineage.</title>
        <authorList>
            <person name="Arias T."/>
            <person name="Riano-Pachon D.M."/>
            <person name="Di Stilio V.S."/>
        </authorList>
    </citation>
    <scope>NUCLEOTIDE SEQUENCE [LARGE SCALE GENOMIC DNA]</scope>
    <source>
        <strain evidence="2">cv. WT478/WT964</strain>
        <tissue evidence="1">Leaves</tissue>
    </source>
</reference>
<comment type="caution">
    <text evidence="1">The sequence shown here is derived from an EMBL/GenBank/DDBJ whole genome shotgun (WGS) entry which is preliminary data.</text>
</comment>
<organism evidence="1 2">
    <name type="scientific">Thalictrum thalictroides</name>
    <name type="common">Rue-anemone</name>
    <name type="synonym">Anemone thalictroides</name>
    <dbReference type="NCBI Taxonomy" id="46969"/>
    <lineage>
        <taxon>Eukaryota</taxon>
        <taxon>Viridiplantae</taxon>
        <taxon>Streptophyta</taxon>
        <taxon>Embryophyta</taxon>
        <taxon>Tracheophyta</taxon>
        <taxon>Spermatophyta</taxon>
        <taxon>Magnoliopsida</taxon>
        <taxon>Ranunculales</taxon>
        <taxon>Ranunculaceae</taxon>
        <taxon>Thalictroideae</taxon>
        <taxon>Thalictrum</taxon>
    </lineage>
</organism>
<evidence type="ECO:0000313" key="1">
    <source>
        <dbReference type="EMBL" id="KAF5199451.1"/>
    </source>
</evidence>
<keyword evidence="2" id="KW-1185">Reference proteome</keyword>
<dbReference type="Proteomes" id="UP000554482">
    <property type="component" value="Unassembled WGS sequence"/>
</dbReference>
<proteinExistence type="predicted"/>
<accession>A0A7J6WQ15</accession>
<sequence length="129" mass="13909">MGTTILSQCKSFIGFHLVIWRQVKDNVGHALRLREGAACLRALLALLRKTKTAGVGHVHLLRAGVACLTISLRWCQLMERLTKIAIQCGSHQMQQKAVIGKQTTSATVGGGASVHGLQLLIAADRVLNC</sequence>
<gene>
    <name evidence="1" type="ORF">FRX31_010962</name>
</gene>
<protein>
    <submittedName>
        <fullName evidence="1">Uncharacterized protein</fullName>
    </submittedName>
</protein>
<dbReference type="EMBL" id="JABWDY010011938">
    <property type="protein sequence ID" value="KAF5199451.1"/>
    <property type="molecule type" value="Genomic_DNA"/>
</dbReference>